<dbReference type="EMBL" id="KZ293415">
    <property type="protein sequence ID" value="PBK78400.1"/>
    <property type="molecule type" value="Genomic_DNA"/>
</dbReference>
<reference evidence="3" key="1">
    <citation type="journal article" date="2017" name="Nat. Ecol. Evol.">
        <title>Genome expansion and lineage-specific genetic innovations in the forest pathogenic fungi Armillaria.</title>
        <authorList>
            <person name="Sipos G."/>
            <person name="Prasanna A.N."/>
            <person name="Walter M.C."/>
            <person name="O'Connor E."/>
            <person name="Balint B."/>
            <person name="Krizsan K."/>
            <person name="Kiss B."/>
            <person name="Hess J."/>
            <person name="Varga T."/>
            <person name="Slot J."/>
            <person name="Riley R."/>
            <person name="Boka B."/>
            <person name="Rigling D."/>
            <person name="Barry K."/>
            <person name="Lee J."/>
            <person name="Mihaltcheva S."/>
            <person name="LaButti K."/>
            <person name="Lipzen A."/>
            <person name="Waldron R."/>
            <person name="Moloney N.M."/>
            <person name="Sperisen C."/>
            <person name="Kredics L."/>
            <person name="Vagvoelgyi C."/>
            <person name="Patrignani A."/>
            <person name="Fitzpatrick D."/>
            <person name="Nagy I."/>
            <person name="Doyle S."/>
            <person name="Anderson J.B."/>
            <person name="Grigoriev I.V."/>
            <person name="Gueldener U."/>
            <person name="Muensterkoetter M."/>
            <person name="Nagy L.G."/>
        </authorList>
    </citation>
    <scope>NUCLEOTIDE SEQUENCE [LARGE SCALE GENOMIC DNA]</scope>
    <source>
        <strain evidence="3">28-4</strain>
    </source>
</reference>
<evidence type="ECO:0000313" key="3">
    <source>
        <dbReference type="Proteomes" id="UP000218334"/>
    </source>
</evidence>
<dbReference type="AlphaFoldDB" id="A0A2H3C945"/>
<sequence length="267" mass="31124">MREALRLCMLERWKELVVMPLGIISEIMNCYVTNVDATSTFTICDIMDWEFSRDLCASVLPPMRRRKNTEKRRNIRIEGRAIAANSTAEHFARVARDWPQPVPLKTKLNCARRFREGMKWKKSSTCAVCSRELRKDEPLKRKSYADVDLETQDGDRGFSPIDHPILRRFMLDRDGWTGKDLTVCAECEGRLESRKLPKYALRNRMFRGLLPEEFQDLTWVEEMVCAVYRCTVKVFRMYGSSDKHQPRVFKGNTCAHDLNLISTVEAC</sequence>
<accession>A0A2H3C945</accession>
<dbReference type="InterPro" id="IPR046700">
    <property type="entry name" value="DUF6570"/>
</dbReference>
<dbReference type="Pfam" id="PF20209">
    <property type="entry name" value="DUF6570"/>
    <property type="match status" value="1"/>
</dbReference>
<gene>
    <name evidence="2" type="ORF">ARMSODRAFT_39716</name>
</gene>
<proteinExistence type="predicted"/>
<organism evidence="2 3">
    <name type="scientific">Armillaria solidipes</name>
    <dbReference type="NCBI Taxonomy" id="1076256"/>
    <lineage>
        <taxon>Eukaryota</taxon>
        <taxon>Fungi</taxon>
        <taxon>Dikarya</taxon>
        <taxon>Basidiomycota</taxon>
        <taxon>Agaricomycotina</taxon>
        <taxon>Agaricomycetes</taxon>
        <taxon>Agaricomycetidae</taxon>
        <taxon>Agaricales</taxon>
        <taxon>Marasmiineae</taxon>
        <taxon>Physalacriaceae</taxon>
        <taxon>Armillaria</taxon>
    </lineage>
</organism>
<evidence type="ECO:0000259" key="1">
    <source>
        <dbReference type="Pfam" id="PF20209"/>
    </source>
</evidence>
<keyword evidence="3" id="KW-1185">Reference proteome</keyword>
<dbReference type="Proteomes" id="UP000218334">
    <property type="component" value="Unassembled WGS sequence"/>
</dbReference>
<feature type="domain" description="DUF6570" evidence="1">
    <location>
        <begin position="194"/>
        <end position="259"/>
    </location>
</feature>
<protein>
    <recommendedName>
        <fullName evidence="1">DUF6570 domain-containing protein</fullName>
    </recommendedName>
</protein>
<name>A0A2H3C945_9AGAR</name>
<evidence type="ECO:0000313" key="2">
    <source>
        <dbReference type="EMBL" id="PBK78400.1"/>
    </source>
</evidence>